<dbReference type="Gene3D" id="3.40.50.150">
    <property type="entry name" value="Vaccinia Virus protein VP39"/>
    <property type="match status" value="1"/>
</dbReference>
<keyword evidence="2" id="KW-0808">Transferase</keyword>
<accession>A0A366M485</accession>
<evidence type="ECO:0000313" key="6">
    <source>
        <dbReference type="Proteomes" id="UP000253303"/>
    </source>
</evidence>
<evidence type="ECO:0000259" key="4">
    <source>
        <dbReference type="Pfam" id="PF01555"/>
    </source>
</evidence>
<dbReference type="InterPro" id="IPR029063">
    <property type="entry name" value="SAM-dependent_MTases_sf"/>
</dbReference>
<proteinExistence type="predicted"/>
<protein>
    <recommendedName>
        <fullName evidence="4">DNA methylase N-4/N-6 domain-containing protein</fullName>
    </recommendedName>
</protein>
<gene>
    <name evidence="5" type="ORF">DP939_05605</name>
</gene>
<evidence type="ECO:0000256" key="1">
    <source>
        <dbReference type="ARBA" id="ARBA00022603"/>
    </source>
</evidence>
<dbReference type="GO" id="GO:0003677">
    <property type="term" value="F:DNA binding"/>
    <property type="evidence" value="ECO:0007669"/>
    <property type="project" value="InterPro"/>
</dbReference>
<organism evidence="5 6">
    <name type="scientific">Spongiactinospora rosea</name>
    <dbReference type="NCBI Taxonomy" id="2248750"/>
    <lineage>
        <taxon>Bacteria</taxon>
        <taxon>Bacillati</taxon>
        <taxon>Actinomycetota</taxon>
        <taxon>Actinomycetes</taxon>
        <taxon>Streptosporangiales</taxon>
        <taxon>Streptosporangiaceae</taxon>
        <taxon>Spongiactinospora</taxon>
    </lineage>
</organism>
<keyword evidence="1" id="KW-0489">Methyltransferase</keyword>
<dbReference type="SUPFAM" id="SSF53335">
    <property type="entry name" value="S-adenosyl-L-methionine-dependent methyltransferases"/>
    <property type="match status" value="2"/>
</dbReference>
<dbReference type="Proteomes" id="UP000253303">
    <property type="component" value="Unassembled WGS sequence"/>
</dbReference>
<dbReference type="EMBL" id="QMEY01000002">
    <property type="protein sequence ID" value="RBQ20570.1"/>
    <property type="molecule type" value="Genomic_DNA"/>
</dbReference>
<dbReference type="InterPro" id="IPR002941">
    <property type="entry name" value="DNA_methylase_N4/N6"/>
</dbReference>
<dbReference type="AlphaFoldDB" id="A0A366M485"/>
<evidence type="ECO:0000256" key="3">
    <source>
        <dbReference type="SAM" id="MobiDB-lite"/>
    </source>
</evidence>
<reference evidence="5 6" key="1">
    <citation type="submission" date="2018-06" db="EMBL/GenBank/DDBJ databases">
        <title>Sphaerisporangium craniellae sp. nov., isolated from a marine sponge in the South China Sea.</title>
        <authorList>
            <person name="Li L."/>
        </authorList>
    </citation>
    <scope>NUCLEOTIDE SEQUENCE [LARGE SCALE GENOMIC DNA]</scope>
    <source>
        <strain evidence="5 6">LHW63015</strain>
    </source>
</reference>
<keyword evidence="6" id="KW-1185">Reference proteome</keyword>
<dbReference type="Pfam" id="PF01555">
    <property type="entry name" value="N6_N4_Mtase"/>
    <property type="match status" value="1"/>
</dbReference>
<dbReference type="GO" id="GO:0032259">
    <property type="term" value="P:methylation"/>
    <property type="evidence" value="ECO:0007669"/>
    <property type="project" value="UniProtKB-KW"/>
</dbReference>
<evidence type="ECO:0000313" key="5">
    <source>
        <dbReference type="EMBL" id="RBQ20570.1"/>
    </source>
</evidence>
<evidence type="ECO:0000256" key="2">
    <source>
        <dbReference type="ARBA" id="ARBA00022679"/>
    </source>
</evidence>
<dbReference type="GO" id="GO:0008170">
    <property type="term" value="F:N-methyltransferase activity"/>
    <property type="evidence" value="ECO:0007669"/>
    <property type="project" value="InterPro"/>
</dbReference>
<sequence length="300" mass="31552">MMGLGDRHGSPLMSRSEGLRPKDARANEYRLLPLSVWLCSETTPVGAAKDRPHAGEAAGAVCGRHRQAVGRELARHLIGACSRPGGVVVDVFATSETVLVAAAEAGRLGVGCVPRPAVAQYLATRLREQVSAGRRAAVRLRPHGADRLREALDGLEGRVELLIAALPPYPGPARGFTGVLCPSCRAEPALGVAQLGRFLENARQVLAPSGHLAVITSARYERGRVVDLAPEIIRHAGRAGLAYVQHVIALRAPIDGDSLVVQADPRGLAQIRRARSGGLPPVVSVHADVCLFTPAAGAAW</sequence>
<comment type="caution">
    <text evidence="5">The sequence shown here is derived from an EMBL/GenBank/DDBJ whole genome shotgun (WGS) entry which is preliminary data.</text>
</comment>
<feature type="domain" description="DNA methylase N-4/N-6" evidence="4">
    <location>
        <begin position="52"/>
        <end position="112"/>
    </location>
</feature>
<feature type="region of interest" description="Disordered" evidence="3">
    <location>
        <begin position="1"/>
        <end position="20"/>
    </location>
</feature>
<name>A0A366M485_9ACTN</name>